<dbReference type="InterPro" id="IPR013083">
    <property type="entry name" value="Znf_RING/FYVE/PHD"/>
</dbReference>
<dbReference type="RefSeq" id="XP_025426255.1">
    <property type="nucleotide sequence ID" value="XM_025578442.1"/>
</dbReference>
<dbReference type="GO" id="GO:0061630">
    <property type="term" value="F:ubiquitin protein ligase activity"/>
    <property type="evidence" value="ECO:0007669"/>
    <property type="project" value="UniProtKB-EC"/>
</dbReference>
<evidence type="ECO:0000313" key="9">
    <source>
        <dbReference type="EMBL" id="PYH40273.1"/>
    </source>
</evidence>
<evidence type="ECO:0000256" key="6">
    <source>
        <dbReference type="PROSITE-ProRule" id="PRU00175"/>
    </source>
</evidence>
<dbReference type="STRING" id="1450539.A0A318Z665"/>
<dbReference type="GO" id="GO:0008270">
    <property type="term" value="F:zinc ion binding"/>
    <property type="evidence" value="ECO:0007669"/>
    <property type="project" value="UniProtKB-KW"/>
</dbReference>
<dbReference type="EMBL" id="KZ821291">
    <property type="protein sequence ID" value="PYH40273.1"/>
    <property type="molecule type" value="Genomic_DNA"/>
</dbReference>
<keyword evidence="6" id="KW-0862">Zinc</keyword>
<evidence type="ECO:0000256" key="1">
    <source>
        <dbReference type="ARBA" id="ARBA00000900"/>
    </source>
</evidence>
<organism evidence="9 10">
    <name type="scientific">Aspergillus saccharolyticus JOP 1030-1</name>
    <dbReference type="NCBI Taxonomy" id="1450539"/>
    <lineage>
        <taxon>Eukaryota</taxon>
        <taxon>Fungi</taxon>
        <taxon>Dikarya</taxon>
        <taxon>Ascomycota</taxon>
        <taxon>Pezizomycotina</taxon>
        <taxon>Eurotiomycetes</taxon>
        <taxon>Eurotiomycetidae</taxon>
        <taxon>Eurotiales</taxon>
        <taxon>Aspergillaceae</taxon>
        <taxon>Aspergillus</taxon>
        <taxon>Aspergillus subgen. Circumdati</taxon>
    </lineage>
</organism>
<evidence type="ECO:0000256" key="3">
    <source>
        <dbReference type="ARBA" id="ARBA00022679"/>
    </source>
</evidence>
<dbReference type="OrthoDB" id="21204at2759"/>
<keyword evidence="6" id="KW-0479">Metal-binding</keyword>
<evidence type="ECO:0000256" key="2">
    <source>
        <dbReference type="ARBA" id="ARBA00012483"/>
    </source>
</evidence>
<evidence type="ECO:0000256" key="5">
    <source>
        <dbReference type="ARBA" id="ARBA00023163"/>
    </source>
</evidence>
<dbReference type="Proteomes" id="UP000248349">
    <property type="component" value="Unassembled WGS sequence"/>
</dbReference>
<sequence length="344" mass="39860">MSDDEDLRQKILQRTLQEVTQEEGEHEANPCVICLEPVSETAIAVPCKHANFDFLCLLSWLEQRRNCPLCKSDVSSVKYGLDSPQGPKVYNLPPPRPGTTSAPFSHSSASHFIHRLPSRRPRRARSPANRPQHQGQPSEDPLRRRQYIYRHQLYSLRVGSNRLSQYRELTPDRFNREEELVSRARKWIRRELKVFAFLNPSTESVGLQEAGGDLSSAQRQQAGTPRTGYQRLENRRGNNAEFLLEYIIAILRTVDIKGSAGQAEELLRDFLGRENARLFLHELQAWLRSPYTSLEDWDRHVQYEDMARRQGEASAQELMMVRRRQRLFMAPEPHIFGEEEEEAA</sequence>
<dbReference type="PANTHER" id="PTHR46077:SF1">
    <property type="entry name" value="TOP1 BINDING ARGININE_SERINE RICH PROTEIN, E3 UBIQUITIN LIGASE"/>
    <property type="match status" value="1"/>
</dbReference>
<reference evidence="9 10" key="1">
    <citation type="submission" date="2016-12" db="EMBL/GenBank/DDBJ databases">
        <title>The genomes of Aspergillus section Nigri reveals drivers in fungal speciation.</title>
        <authorList>
            <consortium name="DOE Joint Genome Institute"/>
            <person name="Vesth T.C."/>
            <person name="Nybo J."/>
            <person name="Theobald S."/>
            <person name="Brandl J."/>
            <person name="Frisvad J.C."/>
            <person name="Nielsen K.F."/>
            <person name="Lyhne E.K."/>
            <person name="Kogle M.E."/>
            <person name="Kuo A."/>
            <person name="Riley R."/>
            <person name="Clum A."/>
            <person name="Nolan M."/>
            <person name="Lipzen A."/>
            <person name="Salamov A."/>
            <person name="Henrissat B."/>
            <person name="Wiebenga A."/>
            <person name="De Vries R.P."/>
            <person name="Grigoriev I.V."/>
            <person name="Mortensen U.H."/>
            <person name="Andersen M.R."/>
            <person name="Baker S.E."/>
        </authorList>
    </citation>
    <scope>NUCLEOTIDE SEQUENCE [LARGE SCALE GENOMIC DNA]</scope>
    <source>
        <strain evidence="9 10">JOP 1030-1</strain>
    </source>
</reference>
<dbReference type="InterPro" id="IPR001841">
    <property type="entry name" value="Znf_RING"/>
</dbReference>
<dbReference type="SUPFAM" id="SSF57850">
    <property type="entry name" value="RING/U-box"/>
    <property type="match status" value="1"/>
</dbReference>
<dbReference type="GO" id="GO:0006513">
    <property type="term" value="P:protein monoubiquitination"/>
    <property type="evidence" value="ECO:0007669"/>
    <property type="project" value="TreeGrafter"/>
</dbReference>
<dbReference type="SMART" id="SM00184">
    <property type="entry name" value="RING"/>
    <property type="match status" value="1"/>
</dbReference>
<keyword evidence="5" id="KW-0804">Transcription</keyword>
<feature type="compositionally biased region" description="Low complexity" evidence="7">
    <location>
        <begin position="99"/>
        <end position="111"/>
    </location>
</feature>
<keyword evidence="4" id="KW-0805">Transcription regulation</keyword>
<gene>
    <name evidence="9" type="ORF">BP01DRAFT_395992</name>
</gene>
<keyword evidence="6" id="KW-0863">Zinc-finger</keyword>
<evidence type="ECO:0000259" key="8">
    <source>
        <dbReference type="PROSITE" id="PS50089"/>
    </source>
</evidence>
<protein>
    <recommendedName>
        <fullName evidence="2">RING-type E3 ubiquitin transferase</fullName>
        <ecNumber evidence="2">2.3.2.27</ecNumber>
    </recommendedName>
</protein>
<keyword evidence="3" id="KW-0808">Transferase</keyword>
<proteinExistence type="predicted"/>
<dbReference type="GeneID" id="37079671"/>
<evidence type="ECO:0000313" key="10">
    <source>
        <dbReference type="Proteomes" id="UP000248349"/>
    </source>
</evidence>
<dbReference type="Pfam" id="PF13639">
    <property type="entry name" value="zf-RING_2"/>
    <property type="match status" value="1"/>
</dbReference>
<feature type="compositionally biased region" description="Polar residues" evidence="7">
    <location>
        <begin position="215"/>
        <end position="224"/>
    </location>
</feature>
<accession>A0A318Z665</accession>
<evidence type="ECO:0000256" key="4">
    <source>
        <dbReference type="ARBA" id="ARBA00023015"/>
    </source>
</evidence>
<dbReference type="EC" id="2.3.2.27" evidence="2"/>
<feature type="compositionally biased region" description="Basic residues" evidence="7">
    <location>
        <begin position="112"/>
        <end position="125"/>
    </location>
</feature>
<feature type="region of interest" description="Disordered" evidence="7">
    <location>
        <begin position="77"/>
        <end position="144"/>
    </location>
</feature>
<dbReference type="PROSITE" id="PS50089">
    <property type="entry name" value="ZF_RING_2"/>
    <property type="match status" value="1"/>
</dbReference>
<comment type="catalytic activity">
    <reaction evidence="1">
        <text>S-ubiquitinyl-[E2 ubiquitin-conjugating enzyme]-L-cysteine + [acceptor protein]-L-lysine = [E2 ubiquitin-conjugating enzyme]-L-cysteine + N(6)-ubiquitinyl-[acceptor protein]-L-lysine.</text>
        <dbReference type="EC" id="2.3.2.27"/>
    </reaction>
</comment>
<evidence type="ECO:0000256" key="7">
    <source>
        <dbReference type="SAM" id="MobiDB-lite"/>
    </source>
</evidence>
<feature type="region of interest" description="Disordered" evidence="7">
    <location>
        <begin position="208"/>
        <end position="227"/>
    </location>
</feature>
<dbReference type="AlphaFoldDB" id="A0A318Z665"/>
<dbReference type="PANTHER" id="PTHR46077">
    <property type="entry name" value="E3 UBIQUITIN-PROTEIN LIGASE TOPORS"/>
    <property type="match status" value="1"/>
</dbReference>
<dbReference type="Gene3D" id="3.30.40.10">
    <property type="entry name" value="Zinc/RING finger domain, C3HC4 (zinc finger)"/>
    <property type="match status" value="1"/>
</dbReference>
<name>A0A318Z665_9EURO</name>
<keyword evidence="10" id="KW-1185">Reference proteome</keyword>
<dbReference type="GO" id="GO:0000209">
    <property type="term" value="P:protein polyubiquitination"/>
    <property type="evidence" value="ECO:0007669"/>
    <property type="project" value="TreeGrafter"/>
</dbReference>
<feature type="domain" description="RING-type" evidence="8">
    <location>
        <begin position="31"/>
        <end position="71"/>
    </location>
</feature>